<dbReference type="SUPFAM" id="SSF49265">
    <property type="entry name" value="Fibronectin type III"/>
    <property type="match status" value="1"/>
</dbReference>
<protein>
    <submittedName>
        <fullName evidence="9">ZP domain-containing protein-like</fullName>
    </submittedName>
</protein>
<dbReference type="KEGG" id="bbel:109466940"/>
<dbReference type="PANTHER" id="PTHR14002">
    <property type="entry name" value="ENDOGLIN/TGF-BETA RECEPTOR TYPE III"/>
    <property type="match status" value="1"/>
</dbReference>
<evidence type="ECO:0000256" key="4">
    <source>
        <dbReference type="SAM" id="MobiDB-lite"/>
    </source>
</evidence>
<dbReference type="Pfam" id="PF23344">
    <property type="entry name" value="ZP-N"/>
    <property type="match status" value="1"/>
</dbReference>
<dbReference type="SMART" id="SM00060">
    <property type="entry name" value="FN3"/>
    <property type="match status" value="1"/>
</dbReference>
<name>A0A6P4YSW8_BRABE</name>
<keyword evidence="3" id="KW-0325">Glycoprotein</keyword>
<dbReference type="CDD" id="cd00063">
    <property type="entry name" value="FN3"/>
    <property type="match status" value="1"/>
</dbReference>
<sequence length="507" mass="55092">MTQTRTCTNPAPANGGAQCTRGDGTTGLAEDRTESCNQGACPIGITADLSDLTFSDIEMDQMTLSWTASADVTRYRLRYRHAGASYQDLSPPPAPSDTQATVRGLWADTEYNFTLTAFGEDDEQIGEISGTETTAEVIVNVDCHEDHMSVTFPRAALIGVDVDTMHLLNDTCRATISETDPPVVTLRTGLQECGTTQESSEDKLIFSNEAIGSPVVDASGAVRGAAFRKSFQCEFVSQFVISQEQNTLFNIPPSSVQVVNGETEFTFEMHMFPSADFTETYTSDDYPVQVTPSDQLHFGLSVNSPLDNLELSALHCLATPSDDPEASPSVSIIQDGCDIDTTLQLNNELSGDMTLYYSIQSFTFPNVEDPSLVYIHCTMVVCFKDDPDSRCSQGCIPATRRRRAVSDMSEARVRRASETDETVTISQGPFKVVRGEKQASAVPTVCIAVGTAAGIAGVLLMVAAVFLVRKRRGRDVKEQAEDRVGFDNYSFELWGKDKAANATPKPE</sequence>
<keyword evidence="5" id="KW-0812">Transmembrane</keyword>
<evidence type="ECO:0000313" key="8">
    <source>
        <dbReference type="Proteomes" id="UP000515135"/>
    </source>
</evidence>
<dbReference type="PRINTS" id="PR00023">
    <property type="entry name" value="ZPELLUCIDA"/>
</dbReference>
<evidence type="ECO:0000256" key="3">
    <source>
        <dbReference type="ARBA" id="ARBA00023180"/>
    </source>
</evidence>
<dbReference type="AlphaFoldDB" id="A0A6P4YSW8"/>
<dbReference type="Gene3D" id="2.60.40.3210">
    <property type="entry name" value="Zona pellucida, ZP-N domain"/>
    <property type="match status" value="1"/>
</dbReference>
<dbReference type="Pfam" id="PF00100">
    <property type="entry name" value="Zona_pellucida"/>
    <property type="match status" value="1"/>
</dbReference>
<feature type="domain" description="Fibronectin type-III" evidence="6">
    <location>
        <begin position="48"/>
        <end position="137"/>
    </location>
</feature>
<evidence type="ECO:0000259" key="6">
    <source>
        <dbReference type="PROSITE" id="PS50853"/>
    </source>
</evidence>
<dbReference type="InterPro" id="IPR013783">
    <property type="entry name" value="Ig-like_fold"/>
</dbReference>
<evidence type="ECO:0000256" key="2">
    <source>
        <dbReference type="ARBA" id="ARBA00023157"/>
    </source>
</evidence>
<dbReference type="GeneID" id="109466940"/>
<feature type="transmembrane region" description="Helical" evidence="5">
    <location>
        <begin position="447"/>
        <end position="468"/>
    </location>
</feature>
<dbReference type="InterPro" id="IPR048290">
    <property type="entry name" value="ZP_chr"/>
</dbReference>
<dbReference type="OrthoDB" id="10063988at2759"/>
<feature type="compositionally biased region" description="Polar residues" evidence="4">
    <location>
        <begin position="1"/>
        <end position="11"/>
    </location>
</feature>
<reference evidence="9" key="1">
    <citation type="submission" date="2025-08" db="UniProtKB">
        <authorList>
            <consortium name="RefSeq"/>
        </authorList>
    </citation>
    <scope>IDENTIFICATION</scope>
    <source>
        <tissue evidence="9">Gonad</tissue>
    </source>
</reference>
<dbReference type="Gene3D" id="2.60.40.4100">
    <property type="entry name" value="Zona pellucida, ZP-C domain"/>
    <property type="match status" value="1"/>
</dbReference>
<dbReference type="PANTHER" id="PTHR14002:SF43">
    <property type="entry name" value="DELTA-LIKE PROTEIN"/>
    <property type="match status" value="1"/>
</dbReference>
<dbReference type="PROSITE" id="PS50853">
    <property type="entry name" value="FN3"/>
    <property type="match status" value="1"/>
</dbReference>
<gene>
    <name evidence="9" type="primary">LOC109466940</name>
</gene>
<dbReference type="SMART" id="SM00241">
    <property type="entry name" value="ZP"/>
    <property type="match status" value="1"/>
</dbReference>
<dbReference type="Proteomes" id="UP000515135">
    <property type="component" value="Unplaced"/>
</dbReference>
<keyword evidence="1" id="KW-0732">Signal</keyword>
<keyword evidence="2" id="KW-1015">Disulfide bond</keyword>
<feature type="domain" description="ZP" evidence="7">
    <location>
        <begin position="142"/>
        <end position="398"/>
    </location>
</feature>
<organism evidence="8 9">
    <name type="scientific">Branchiostoma belcheri</name>
    <name type="common">Amphioxus</name>
    <dbReference type="NCBI Taxonomy" id="7741"/>
    <lineage>
        <taxon>Eukaryota</taxon>
        <taxon>Metazoa</taxon>
        <taxon>Chordata</taxon>
        <taxon>Cephalochordata</taxon>
        <taxon>Leptocardii</taxon>
        <taxon>Amphioxiformes</taxon>
        <taxon>Branchiostomatidae</taxon>
        <taxon>Branchiostoma</taxon>
    </lineage>
</organism>
<dbReference type="InterPro" id="IPR001507">
    <property type="entry name" value="ZP_dom"/>
</dbReference>
<accession>A0A6P4YSW8</accession>
<dbReference type="Pfam" id="PF00041">
    <property type="entry name" value="fn3"/>
    <property type="match status" value="1"/>
</dbReference>
<dbReference type="RefSeq" id="XP_019620371.1">
    <property type="nucleotide sequence ID" value="XM_019764812.1"/>
</dbReference>
<dbReference type="Gene3D" id="2.60.40.10">
    <property type="entry name" value="Immunoglobulins"/>
    <property type="match status" value="1"/>
</dbReference>
<dbReference type="InterPro" id="IPR036116">
    <property type="entry name" value="FN3_sf"/>
</dbReference>
<evidence type="ECO:0000259" key="7">
    <source>
        <dbReference type="PROSITE" id="PS51034"/>
    </source>
</evidence>
<proteinExistence type="predicted"/>
<keyword evidence="8" id="KW-1185">Reference proteome</keyword>
<dbReference type="InterPro" id="IPR003961">
    <property type="entry name" value="FN3_dom"/>
</dbReference>
<keyword evidence="5" id="KW-0472">Membrane</keyword>
<evidence type="ECO:0000256" key="5">
    <source>
        <dbReference type="SAM" id="Phobius"/>
    </source>
</evidence>
<dbReference type="InterPro" id="IPR055356">
    <property type="entry name" value="ZP-N"/>
</dbReference>
<dbReference type="PROSITE" id="PS51034">
    <property type="entry name" value="ZP_2"/>
    <property type="match status" value="1"/>
</dbReference>
<evidence type="ECO:0000256" key="1">
    <source>
        <dbReference type="ARBA" id="ARBA00022729"/>
    </source>
</evidence>
<dbReference type="InterPro" id="IPR042235">
    <property type="entry name" value="ZP-C_dom"/>
</dbReference>
<feature type="region of interest" description="Disordered" evidence="4">
    <location>
        <begin position="1"/>
        <end position="32"/>
    </location>
</feature>
<evidence type="ECO:0000313" key="9">
    <source>
        <dbReference type="RefSeq" id="XP_019620371.1"/>
    </source>
</evidence>
<dbReference type="InterPro" id="IPR055355">
    <property type="entry name" value="ZP-C"/>
</dbReference>
<keyword evidence="5" id="KW-1133">Transmembrane helix</keyword>